<name>A0ABR5Z5J1_9GAMM</name>
<feature type="transmembrane region" description="Helical" evidence="4">
    <location>
        <begin position="150"/>
        <end position="173"/>
    </location>
</feature>
<dbReference type="EMBL" id="JAAMRF010000010">
    <property type="protein sequence ID" value="MBA1275409.1"/>
    <property type="molecule type" value="Genomic_DNA"/>
</dbReference>
<organism evidence="5 6">
    <name type="scientific">Stutzerimonas azotifigens</name>
    <dbReference type="NCBI Taxonomy" id="291995"/>
    <lineage>
        <taxon>Bacteria</taxon>
        <taxon>Pseudomonadati</taxon>
        <taxon>Pseudomonadota</taxon>
        <taxon>Gammaproteobacteria</taxon>
        <taxon>Pseudomonadales</taxon>
        <taxon>Pseudomonadaceae</taxon>
        <taxon>Stutzerimonas</taxon>
    </lineage>
</organism>
<evidence type="ECO:0000256" key="1">
    <source>
        <dbReference type="ARBA" id="ARBA00022692"/>
    </source>
</evidence>
<dbReference type="RefSeq" id="WP_181072435.1">
    <property type="nucleotide sequence ID" value="NZ_JAAMRF010000010.1"/>
</dbReference>
<evidence type="ECO:0000256" key="3">
    <source>
        <dbReference type="ARBA" id="ARBA00023136"/>
    </source>
</evidence>
<feature type="transmembrane region" description="Helical" evidence="4">
    <location>
        <begin position="393"/>
        <end position="417"/>
    </location>
</feature>
<feature type="transmembrane region" description="Helical" evidence="4">
    <location>
        <begin position="309"/>
        <end position="340"/>
    </location>
</feature>
<feature type="transmembrane region" description="Helical" evidence="4">
    <location>
        <begin position="119"/>
        <end position="138"/>
    </location>
</feature>
<reference evidence="5 6" key="1">
    <citation type="submission" date="2020-02" db="EMBL/GenBank/DDBJ databases">
        <title>Synteny-based analysis reveals conserved mechanism for high triclosan tolerance in Pseudomonas, as well as instances of horizontal transfer.</title>
        <authorList>
            <person name="Mcfarland A.G."/>
            <person name="Bertucci H.K."/>
            <person name="Litmann E."/>
            <person name="Shen J."/>
            <person name="Huttenhower C."/>
            <person name="Hartmann E.M."/>
        </authorList>
    </citation>
    <scope>NUCLEOTIDE SEQUENCE [LARGE SCALE GENOMIC DNA]</scope>
    <source>
        <strain evidence="5 6">115A1</strain>
    </source>
</reference>
<dbReference type="Proteomes" id="UP000786387">
    <property type="component" value="Unassembled WGS sequence"/>
</dbReference>
<feature type="transmembrane region" description="Helical" evidence="4">
    <location>
        <begin position="59"/>
        <end position="78"/>
    </location>
</feature>
<feature type="transmembrane region" description="Helical" evidence="4">
    <location>
        <begin position="279"/>
        <end position="297"/>
    </location>
</feature>
<feature type="transmembrane region" description="Helical" evidence="4">
    <location>
        <begin position="239"/>
        <end position="259"/>
    </location>
</feature>
<dbReference type="InterPro" id="IPR011701">
    <property type="entry name" value="MFS"/>
</dbReference>
<proteinExistence type="predicted"/>
<evidence type="ECO:0000313" key="6">
    <source>
        <dbReference type="Proteomes" id="UP000786387"/>
    </source>
</evidence>
<sequence>MNTSPLTHRLSVLLNAKDQELRPALHGFALFVCLFAGYFMLRPIRESMGITAGVENLQWLFTATFFVMLAAVPLFAWLSARVPRLHFVDWVYGFFCANLLLFAALFLVQADSPWMARVFYVWISVYNLFVVSVAWSLMADVFDSEQAKRLFAFIAAGASVGGLIGPALSALLIGPLGESGLMLLAAVLLAIAMLLKKGLMRWRELGGAGRPGAAPTESTHRPLPGNPFSGITAVLKSPYLFGIAVFVVLLATVTTFLYFEQARLVAEHFPDRAAQVRVFGLIDLVVQAGALLSQVFITGRVAQRLGVGVLLALVPLVISVGFVGLMLAPSFGLLAAVMIVRRIGEYAFVRPGREMLFAPLDAESKYKAKNVIDTVVYRAGDAMSGWAKTALDMLGHGAGLVALIGALCALLWGYLGWQLGRRADQRSQTTLAVSVAT</sequence>
<protein>
    <submittedName>
        <fullName evidence="5">MFS transporter</fullName>
    </submittedName>
</protein>
<feature type="transmembrane region" description="Helical" evidence="4">
    <location>
        <begin position="179"/>
        <end position="195"/>
    </location>
</feature>
<evidence type="ECO:0000256" key="2">
    <source>
        <dbReference type="ARBA" id="ARBA00022989"/>
    </source>
</evidence>
<evidence type="ECO:0000313" key="5">
    <source>
        <dbReference type="EMBL" id="MBA1275409.1"/>
    </source>
</evidence>
<dbReference type="PANTHER" id="PTHR43596">
    <property type="entry name" value="ADP,ATP CARRIER PROTEIN"/>
    <property type="match status" value="1"/>
</dbReference>
<dbReference type="Gene3D" id="1.20.1250.20">
    <property type="entry name" value="MFS general substrate transporter like domains"/>
    <property type="match status" value="1"/>
</dbReference>
<feature type="transmembrane region" description="Helical" evidence="4">
    <location>
        <begin position="21"/>
        <end position="39"/>
    </location>
</feature>
<dbReference type="InterPro" id="IPR036259">
    <property type="entry name" value="MFS_trans_sf"/>
</dbReference>
<dbReference type="PANTHER" id="PTHR43596:SF1">
    <property type="entry name" value="ADP,ATP CARRIER PROTEIN"/>
    <property type="match status" value="1"/>
</dbReference>
<accession>A0ABR5Z5J1</accession>
<evidence type="ECO:0000256" key="4">
    <source>
        <dbReference type="SAM" id="Phobius"/>
    </source>
</evidence>
<feature type="transmembrane region" description="Helical" evidence="4">
    <location>
        <begin position="90"/>
        <end position="107"/>
    </location>
</feature>
<dbReference type="Pfam" id="PF07690">
    <property type="entry name" value="MFS_1"/>
    <property type="match status" value="1"/>
</dbReference>
<keyword evidence="3 4" id="KW-0472">Membrane</keyword>
<keyword evidence="2 4" id="KW-1133">Transmembrane helix</keyword>
<comment type="caution">
    <text evidence="5">The sequence shown here is derived from an EMBL/GenBank/DDBJ whole genome shotgun (WGS) entry which is preliminary data.</text>
</comment>
<gene>
    <name evidence="5" type="ORF">G7026_18835</name>
</gene>
<keyword evidence="1 4" id="KW-0812">Transmembrane</keyword>
<dbReference type="SUPFAM" id="SSF103473">
    <property type="entry name" value="MFS general substrate transporter"/>
    <property type="match status" value="1"/>
</dbReference>
<keyword evidence="6" id="KW-1185">Reference proteome</keyword>